<dbReference type="Proteomes" id="UP000326367">
    <property type="component" value="Unassembled WGS sequence"/>
</dbReference>
<gene>
    <name evidence="2" type="ORF">FJU31_06685</name>
</gene>
<accession>A0ABQ6T2E7</accession>
<evidence type="ECO:0000313" key="3">
    <source>
        <dbReference type="Proteomes" id="UP000326367"/>
    </source>
</evidence>
<organism evidence="2 3">
    <name type="scientific">Stenotrophomonas cyclobalanopsidis</name>
    <dbReference type="NCBI Taxonomy" id="2771362"/>
    <lineage>
        <taxon>Bacteria</taxon>
        <taxon>Pseudomonadati</taxon>
        <taxon>Pseudomonadota</taxon>
        <taxon>Gammaproteobacteria</taxon>
        <taxon>Lysobacterales</taxon>
        <taxon>Lysobacteraceae</taxon>
        <taxon>Stenotrophomonas</taxon>
    </lineage>
</organism>
<feature type="signal peptide" evidence="1">
    <location>
        <begin position="1"/>
        <end position="21"/>
    </location>
</feature>
<sequence length="336" mass="37757">MQISPYIVLIAGLALAAPSHATDSWVIFAGGDKPGREAWVVDALTLNSRSDLMGFMQTATQEEQKAYLKQLRRKNRPKPGKPVAGPDPVYEVQVNTVYENATKPNRLIRTYSVNCARNTVAMKMSLVQWRDRPIEDVPPQQFDPIAEAVEPWQVQLVRFACLVGPDPKAKNPAEMMKRGFLPIGDVGQSPANFIWENLWKDGTRPAFTYRATDAELDRAERSLEANLARGQQETTRVLDESVRAANRVGRNNLMDMWIGRTEQEFVRTWGSPDRVENGPNGSRTLFLHRGERVQGLNVYGHVISDVNNRCDISIMIVDGYVRDYATQGATCGQQLR</sequence>
<dbReference type="EMBL" id="VYKI01000006">
    <property type="protein sequence ID" value="KAA9000825.1"/>
    <property type="molecule type" value="Genomic_DNA"/>
</dbReference>
<evidence type="ECO:0000256" key="1">
    <source>
        <dbReference type="SAM" id="SignalP"/>
    </source>
</evidence>
<reference evidence="2 3" key="1">
    <citation type="journal article" date="2020" name="Antonie Van Leeuwenhoek">
        <title>Stenotrophomonas cyclobalanopsidis sp. nov., isolated from the leaf spot disease of Cyclobalanopsis patelliformis.</title>
        <authorList>
            <person name="Bian D.R."/>
            <person name="Xue H."/>
            <person name="Piao C.G."/>
            <person name="Li Y."/>
        </authorList>
    </citation>
    <scope>NUCLEOTIDE SEQUENCE [LARGE SCALE GENOMIC DNA]</scope>
    <source>
        <strain evidence="2 3">TPQG1-4</strain>
    </source>
</reference>
<proteinExistence type="predicted"/>
<name>A0ABQ6T2E7_9GAMM</name>
<feature type="chain" id="PRO_5046537708" description="DUF4019 domain-containing protein" evidence="1">
    <location>
        <begin position="22"/>
        <end position="336"/>
    </location>
</feature>
<dbReference type="RefSeq" id="WP_150454054.1">
    <property type="nucleotide sequence ID" value="NZ_VYKI01000006.1"/>
</dbReference>
<evidence type="ECO:0000313" key="2">
    <source>
        <dbReference type="EMBL" id="KAA9000825.1"/>
    </source>
</evidence>
<evidence type="ECO:0008006" key="4">
    <source>
        <dbReference type="Google" id="ProtNLM"/>
    </source>
</evidence>
<keyword evidence="3" id="KW-1185">Reference proteome</keyword>
<keyword evidence="1" id="KW-0732">Signal</keyword>
<comment type="caution">
    <text evidence="2">The sequence shown here is derived from an EMBL/GenBank/DDBJ whole genome shotgun (WGS) entry which is preliminary data.</text>
</comment>
<protein>
    <recommendedName>
        <fullName evidence="4">DUF4019 domain-containing protein</fullName>
    </recommendedName>
</protein>